<dbReference type="PANTHER" id="PTHR22777:SF17">
    <property type="entry name" value="UPF0053 PROTEIN SLL0260"/>
    <property type="match status" value="1"/>
</dbReference>
<dbReference type="InterPro" id="IPR036318">
    <property type="entry name" value="FAD-bd_PCMH-like_sf"/>
</dbReference>
<evidence type="ECO:0000259" key="11">
    <source>
        <dbReference type="PROSITE" id="PS51371"/>
    </source>
</evidence>
<evidence type="ECO:0000313" key="14">
    <source>
        <dbReference type="Proteomes" id="UP000243406"/>
    </source>
</evidence>
<evidence type="ECO:0000259" key="12">
    <source>
        <dbReference type="PROSITE" id="PS51846"/>
    </source>
</evidence>
<dbReference type="InterPro" id="IPR005170">
    <property type="entry name" value="Transptr-assoc_dom"/>
</dbReference>
<feature type="transmembrane region" description="Helical" evidence="10">
    <location>
        <begin position="123"/>
        <end position="145"/>
    </location>
</feature>
<dbReference type="SUPFAM" id="SSF56176">
    <property type="entry name" value="FAD-binding/transporter-associated domain-like"/>
    <property type="match status" value="1"/>
</dbReference>
<evidence type="ECO:0000256" key="4">
    <source>
        <dbReference type="ARBA" id="ARBA00022737"/>
    </source>
</evidence>
<evidence type="ECO:0000313" key="13">
    <source>
        <dbReference type="EMBL" id="SKB29426.1"/>
    </source>
</evidence>
<dbReference type="PANTHER" id="PTHR22777">
    <property type="entry name" value="HEMOLYSIN-RELATED"/>
    <property type="match status" value="1"/>
</dbReference>
<dbReference type="GO" id="GO:0050660">
    <property type="term" value="F:flavin adenine dinucleotide binding"/>
    <property type="evidence" value="ECO:0007669"/>
    <property type="project" value="InterPro"/>
</dbReference>
<dbReference type="SMART" id="SM01091">
    <property type="entry name" value="CorC_HlyC"/>
    <property type="match status" value="1"/>
</dbReference>
<evidence type="ECO:0000256" key="9">
    <source>
        <dbReference type="PROSITE-ProRule" id="PRU01193"/>
    </source>
</evidence>
<dbReference type="Pfam" id="PF01595">
    <property type="entry name" value="CNNM"/>
    <property type="match status" value="1"/>
</dbReference>
<name>A0A1T5A393_9FIRM</name>
<evidence type="ECO:0000256" key="8">
    <source>
        <dbReference type="PROSITE-ProRule" id="PRU00703"/>
    </source>
</evidence>
<proteinExistence type="inferred from homology"/>
<dbReference type="OrthoDB" id="9798188at2"/>
<keyword evidence="14" id="KW-1185">Reference proteome</keyword>
<keyword evidence="6 8" id="KW-0129">CBS domain</keyword>
<dbReference type="RefSeq" id="WP_079588670.1">
    <property type="nucleotide sequence ID" value="NZ_FUYN01000001.1"/>
</dbReference>
<dbReference type="InterPro" id="IPR016169">
    <property type="entry name" value="FAD-bd_PCMH_sub2"/>
</dbReference>
<dbReference type="InterPro" id="IPR000644">
    <property type="entry name" value="CBS_dom"/>
</dbReference>
<keyword evidence="7 9" id="KW-0472">Membrane</keyword>
<dbReference type="Gene3D" id="3.10.580.10">
    <property type="entry name" value="CBS-domain"/>
    <property type="match status" value="1"/>
</dbReference>
<dbReference type="Gene3D" id="3.30.465.10">
    <property type="match status" value="1"/>
</dbReference>
<evidence type="ECO:0000256" key="6">
    <source>
        <dbReference type="ARBA" id="ARBA00023122"/>
    </source>
</evidence>
<gene>
    <name evidence="13" type="ORF">SAMN02745120_0720</name>
</gene>
<sequence>MDTIDYWQGLFLIVLIGASAFFSASETALLSLSKIRLKHMVKENVKNAKRVEKLLDDPNRLIGTILIGNNVVNIGASSIATALAIKLYPNGGVGIATAIMTILVLIFGEVTPKNLAIQHSEKFSLRITPIIDFLVKLLSPLVFVLTRITNLIIKILGGKPDDKKPFITEEELKTLVDVSSKEGVLEHEEKEMIYNIFEFGDLRVADVMIQRMDIKAISVEDTYDEIIGMFKNEKFSRLPVYEDTIDNIIGVLYAKDLFFLDREADRLNFDVRDYMRPPFNTFEFIMISDFFKQMQGNKIHMATVLDEYGGVAGIITMEDIVESIFGEIDDEYDDTEEEIEVIKEDEYVVNGAARLSDLNDMLGINLESEDFESVGGFIIGEIGRLPKTGEVIQHKNIKFIIENVDKNRIKKVRIFT</sequence>
<dbReference type="AlphaFoldDB" id="A0A1T5A393"/>
<dbReference type="InterPro" id="IPR046342">
    <property type="entry name" value="CBS_dom_sf"/>
</dbReference>
<dbReference type="SUPFAM" id="SSF54631">
    <property type="entry name" value="CBS-domain pair"/>
    <property type="match status" value="1"/>
</dbReference>
<dbReference type="EMBL" id="FUYN01000001">
    <property type="protein sequence ID" value="SKB29426.1"/>
    <property type="molecule type" value="Genomic_DNA"/>
</dbReference>
<feature type="domain" description="CNNM transmembrane" evidence="12">
    <location>
        <begin position="1"/>
        <end position="189"/>
    </location>
</feature>
<feature type="transmembrane region" description="Helical" evidence="10">
    <location>
        <begin position="61"/>
        <end position="85"/>
    </location>
</feature>
<evidence type="ECO:0000256" key="7">
    <source>
        <dbReference type="ARBA" id="ARBA00023136"/>
    </source>
</evidence>
<evidence type="ECO:0000256" key="10">
    <source>
        <dbReference type="SAM" id="Phobius"/>
    </source>
</evidence>
<comment type="subcellular location">
    <subcellularLocation>
        <location evidence="1">Membrane</location>
        <topology evidence="1">Multi-pass membrane protein</topology>
    </subcellularLocation>
</comment>
<accession>A0A1T5A393</accession>
<keyword evidence="4" id="KW-0677">Repeat</keyword>
<reference evidence="14" key="1">
    <citation type="submission" date="2017-02" db="EMBL/GenBank/DDBJ databases">
        <authorList>
            <person name="Varghese N."/>
            <person name="Submissions S."/>
        </authorList>
    </citation>
    <scope>NUCLEOTIDE SEQUENCE [LARGE SCALE GENOMIC DNA]</scope>
    <source>
        <strain evidence="14">ATCC 35199</strain>
    </source>
</reference>
<dbReference type="InterPro" id="IPR002550">
    <property type="entry name" value="CNNM"/>
</dbReference>
<evidence type="ECO:0000256" key="1">
    <source>
        <dbReference type="ARBA" id="ARBA00004141"/>
    </source>
</evidence>
<dbReference type="PROSITE" id="PS51371">
    <property type="entry name" value="CBS"/>
    <property type="match status" value="2"/>
</dbReference>
<dbReference type="Proteomes" id="UP000243406">
    <property type="component" value="Unassembled WGS sequence"/>
</dbReference>
<evidence type="ECO:0000256" key="2">
    <source>
        <dbReference type="ARBA" id="ARBA00006337"/>
    </source>
</evidence>
<keyword evidence="5 9" id="KW-1133">Transmembrane helix</keyword>
<evidence type="ECO:0000256" key="5">
    <source>
        <dbReference type="ARBA" id="ARBA00022989"/>
    </source>
</evidence>
<dbReference type="InterPro" id="IPR044751">
    <property type="entry name" value="Ion_transp-like_CBS"/>
</dbReference>
<evidence type="ECO:0000256" key="3">
    <source>
        <dbReference type="ARBA" id="ARBA00022692"/>
    </source>
</evidence>
<dbReference type="FunFam" id="3.10.580.10:FF:000002">
    <property type="entry name" value="Magnesium/cobalt efflux protein CorC"/>
    <property type="match status" value="1"/>
</dbReference>
<feature type="transmembrane region" description="Helical" evidence="10">
    <location>
        <begin position="6"/>
        <end position="32"/>
    </location>
</feature>
<organism evidence="13 14">
    <name type="scientific">Acetoanaerobium noterae</name>
    <dbReference type="NCBI Taxonomy" id="745369"/>
    <lineage>
        <taxon>Bacteria</taxon>
        <taxon>Bacillati</taxon>
        <taxon>Bacillota</taxon>
        <taxon>Clostridia</taxon>
        <taxon>Peptostreptococcales</taxon>
        <taxon>Filifactoraceae</taxon>
        <taxon>Acetoanaerobium</taxon>
    </lineage>
</organism>
<dbReference type="Pfam" id="PF03471">
    <property type="entry name" value="CorC_HlyC"/>
    <property type="match status" value="1"/>
</dbReference>
<dbReference type="PROSITE" id="PS51846">
    <property type="entry name" value="CNNM"/>
    <property type="match status" value="1"/>
</dbReference>
<dbReference type="Pfam" id="PF00571">
    <property type="entry name" value="CBS"/>
    <property type="match status" value="2"/>
</dbReference>
<dbReference type="GO" id="GO:0005886">
    <property type="term" value="C:plasma membrane"/>
    <property type="evidence" value="ECO:0007669"/>
    <property type="project" value="TreeGrafter"/>
</dbReference>
<comment type="similarity">
    <text evidence="2">Belongs to the UPF0053 family.</text>
</comment>
<feature type="domain" description="CBS" evidence="11">
    <location>
        <begin position="274"/>
        <end position="331"/>
    </location>
</feature>
<feature type="domain" description="CBS" evidence="11">
    <location>
        <begin position="208"/>
        <end position="267"/>
    </location>
</feature>
<protein>
    <submittedName>
        <fullName evidence="13">Hemolysin, contains CBS domains</fullName>
    </submittedName>
</protein>
<keyword evidence="3 9" id="KW-0812">Transmembrane</keyword>
<feature type="transmembrane region" description="Helical" evidence="10">
    <location>
        <begin position="91"/>
        <end position="111"/>
    </location>
</feature>
<dbReference type="CDD" id="cd04590">
    <property type="entry name" value="CBS_pair_CorC_HlyC_assoc"/>
    <property type="match status" value="1"/>
</dbReference>